<feature type="chain" id="PRO_5040768017" description="Lipoprotein" evidence="1">
    <location>
        <begin position="23"/>
        <end position="210"/>
    </location>
</feature>
<name>A0A9X2T169_9BACT</name>
<protein>
    <recommendedName>
        <fullName evidence="4">Lipoprotein</fullName>
    </recommendedName>
</protein>
<evidence type="ECO:0008006" key="4">
    <source>
        <dbReference type="Google" id="ProtNLM"/>
    </source>
</evidence>
<organism evidence="2 3">
    <name type="scientific">Aquiflexum gelatinilyticum</name>
    <dbReference type="NCBI Taxonomy" id="2961943"/>
    <lineage>
        <taxon>Bacteria</taxon>
        <taxon>Pseudomonadati</taxon>
        <taxon>Bacteroidota</taxon>
        <taxon>Cytophagia</taxon>
        <taxon>Cytophagales</taxon>
        <taxon>Cyclobacteriaceae</taxon>
        <taxon>Aquiflexum</taxon>
    </lineage>
</organism>
<evidence type="ECO:0000313" key="3">
    <source>
        <dbReference type="Proteomes" id="UP001142175"/>
    </source>
</evidence>
<dbReference type="Proteomes" id="UP001142175">
    <property type="component" value="Unassembled WGS sequence"/>
</dbReference>
<feature type="signal peptide" evidence="1">
    <location>
        <begin position="1"/>
        <end position="22"/>
    </location>
</feature>
<evidence type="ECO:0000313" key="2">
    <source>
        <dbReference type="EMBL" id="MCR9015576.1"/>
    </source>
</evidence>
<keyword evidence="3" id="KW-1185">Reference proteome</keyword>
<accession>A0A9X2T169</accession>
<sequence length="210" mass="24133">MTKNLASGLLLLLFMGIVPVSCIDQCNGPCGCNPVFETEDFAITTFSIETLFRADKNFAFDPNRYYFHQTLYKAFWVSGLKPVSEIKSQEKVSFFLNTAYACSPPESYSIETLRSIRIINKKNLIVNENETLEEGAVINEKFVLTQNFQQEYNLTDFINNRHRFLKNERLYLKFIGVPSGNLELIFDLEIELDNGVVYRFDNETMKVNGG</sequence>
<dbReference type="RefSeq" id="WP_258423432.1">
    <property type="nucleotide sequence ID" value="NZ_JANSUY010000007.1"/>
</dbReference>
<dbReference type="EMBL" id="JANSUY010000007">
    <property type="protein sequence ID" value="MCR9015576.1"/>
    <property type="molecule type" value="Genomic_DNA"/>
</dbReference>
<gene>
    <name evidence="2" type="ORF">NU887_11055</name>
</gene>
<evidence type="ECO:0000256" key="1">
    <source>
        <dbReference type="SAM" id="SignalP"/>
    </source>
</evidence>
<comment type="caution">
    <text evidence="2">The sequence shown here is derived from an EMBL/GenBank/DDBJ whole genome shotgun (WGS) entry which is preliminary data.</text>
</comment>
<reference evidence="2" key="1">
    <citation type="submission" date="2022-08" db="EMBL/GenBank/DDBJ databases">
        <authorList>
            <person name="Zhang D."/>
        </authorList>
    </citation>
    <scope>NUCLEOTIDE SEQUENCE</scope>
    <source>
        <strain evidence="2">XJ19-11</strain>
    </source>
</reference>
<proteinExistence type="predicted"/>
<dbReference type="AlphaFoldDB" id="A0A9X2T169"/>
<keyword evidence="1" id="KW-0732">Signal</keyword>